<dbReference type="AlphaFoldDB" id="A0AAD1XYW6"/>
<dbReference type="InterPro" id="IPR001063">
    <property type="entry name" value="Ribosomal_uL22"/>
</dbReference>
<protein>
    <recommendedName>
        <fullName evidence="7">60S ribosomal protein L17</fullName>
    </recommendedName>
</protein>
<dbReference type="GO" id="GO:0003735">
    <property type="term" value="F:structural constituent of ribosome"/>
    <property type="evidence" value="ECO:0007669"/>
    <property type="project" value="InterPro"/>
</dbReference>
<evidence type="ECO:0000256" key="4">
    <source>
        <dbReference type="RuleBase" id="RU004005"/>
    </source>
</evidence>
<dbReference type="Proteomes" id="UP001295684">
    <property type="component" value="Unassembled WGS sequence"/>
</dbReference>
<evidence type="ECO:0000256" key="3">
    <source>
        <dbReference type="ARBA" id="ARBA00023274"/>
    </source>
</evidence>
<keyword evidence="3 4" id="KW-0687">Ribonucleoprotein</keyword>
<dbReference type="InterPro" id="IPR018260">
    <property type="entry name" value="Ribosomal_uL22_CS"/>
</dbReference>
<sequence>MVRYSREPAVQAKSAKARVQDVRTSYKNTFEVAAAIRGKYLKDAYHYLRDVLDHKNIIPFKRFYGGVGRKAQANHLKACQGRWPEKSVNHVIALLRNVKKNVKAKGLDLDKCQITHIQVNRAQNGRRRTFRAHGRITPYLNHPCHVEMFVTEKQEEVKKGEGEQAVKVSKKKAAKQRLPIGV</sequence>
<proteinExistence type="inferred from homology"/>
<evidence type="ECO:0000256" key="1">
    <source>
        <dbReference type="ARBA" id="ARBA00009451"/>
    </source>
</evidence>
<dbReference type="Pfam" id="PF00237">
    <property type="entry name" value="Ribosomal_L22"/>
    <property type="match status" value="1"/>
</dbReference>
<dbReference type="CDD" id="cd00336">
    <property type="entry name" value="Ribosomal_L22"/>
    <property type="match status" value="1"/>
</dbReference>
<name>A0AAD1XYW6_EUPCR</name>
<accession>A0AAD1XYW6</accession>
<evidence type="ECO:0000313" key="6">
    <source>
        <dbReference type="Proteomes" id="UP001295684"/>
    </source>
</evidence>
<keyword evidence="6" id="KW-1185">Reference proteome</keyword>
<dbReference type="PANTHER" id="PTHR11593:SF10">
    <property type="entry name" value="60S RIBOSOMAL PROTEIN L17"/>
    <property type="match status" value="1"/>
</dbReference>
<comment type="caution">
    <text evidence="5">The sequence shown here is derived from an EMBL/GenBank/DDBJ whole genome shotgun (WGS) entry which is preliminary data.</text>
</comment>
<reference evidence="5" key="1">
    <citation type="submission" date="2023-07" db="EMBL/GenBank/DDBJ databases">
        <authorList>
            <consortium name="AG Swart"/>
            <person name="Singh M."/>
            <person name="Singh A."/>
            <person name="Seah K."/>
            <person name="Emmerich C."/>
        </authorList>
    </citation>
    <scope>NUCLEOTIDE SEQUENCE</scope>
    <source>
        <strain evidence="5">DP1</strain>
    </source>
</reference>
<evidence type="ECO:0000256" key="2">
    <source>
        <dbReference type="ARBA" id="ARBA00022980"/>
    </source>
</evidence>
<dbReference type="EMBL" id="CAMPGE010024169">
    <property type="protein sequence ID" value="CAI2382031.1"/>
    <property type="molecule type" value="Genomic_DNA"/>
</dbReference>
<dbReference type="PANTHER" id="PTHR11593">
    <property type="entry name" value="60S RIBOSOMAL PROTEIN L17"/>
    <property type="match status" value="1"/>
</dbReference>
<dbReference type="PROSITE" id="PS00464">
    <property type="entry name" value="RIBOSOMAL_L22"/>
    <property type="match status" value="1"/>
</dbReference>
<dbReference type="Gene3D" id="3.90.470.10">
    <property type="entry name" value="Ribosomal protein L22/L17"/>
    <property type="match status" value="1"/>
</dbReference>
<evidence type="ECO:0000313" key="5">
    <source>
        <dbReference type="EMBL" id="CAI2382031.1"/>
    </source>
</evidence>
<comment type="similarity">
    <text evidence="1 4">Belongs to the universal ribosomal protein uL22 family.</text>
</comment>
<gene>
    <name evidence="5" type="ORF">ECRASSUSDP1_LOCUS23498</name>
</gene>
<dbReference type="GO" id="GO:0002181">
    <property type="term" value="P:cytoplasmic translation"/>
    <property type="evidence" value="ECO:0007669"/>
    <property type="project" value="TreeGrafter"/>
</dbReference>
<dbReference type="InterPro" id="IPR005721">
    <property type="entry name" value="Ribosomal_uL22_euk/arc"/>
</dbReference>
<dbReference type="SUPFAM" id="SSF54843">
    <property type="entry name" value="Ribosomal protein L22"/>
    <property type="match status" value="1"/>
</dbReference>
<organism evidence="5 6">
    <name type="scientific">Euplotes crassus</name>
    <dbReference type="NCBI Taxonomy" id="5936"/>
    <lineage>
        <taxon>Eukaryota</taxon>
        <taxon>Sar</taxon>
        <taxon>Alveolata</taxon>
        <taxon>Ciliophora</taxon>
        <taxon>Intramacronucleata</taxon>
        <taxon>Spirotrichea</taxon>
        <taxon>Hypotrichia</taxon>
        <taxon>Euplotida</taxon>
        <taxon>Euplotidae</taxon>
        <taxon>Moneuplotes</taxon>
    </lineage>
</organism>
<dbReference type="GO" id="GO:0022625">
    <property type="term" value="C:cytosolic large ribosomal subunit"/>
    <property type="evidence" value="ECO:0007669"/>
    <property type="project" value="TreeGrafter"/>
</dbReference>
<dbReference type="InterPro" id="IPR036394">
    <property type="entry name" value="Ribosomal_uL22_sf"/>
</dbReference>
<evidence type="ECO:0008006" key="7">
    <source>
        <dbReference type="Google" id="ProtNLM"/>
    </source>
</evidence>
<keyword evidence="2 4" id="KW-0689">Ribosomal protein</keyword>
<dbReference type="NCBIfam" id="TIGR01038">
    <property type="entry name" value="uL22_arch_euk"/>
    <property type="match status" value="1"/>
</dbReference>